<dbReference type="EMBL" id="PKMF04000313">
    <property type="protein sequence ID" value="KAK7838086.1"/>
    <property type="molecule type" value="Genomic_DNA"/>
</dbReference>
<protein>
    <submittedName>
        <fullName evidence="2">Uncharacterized protein</fullName>
    </submittedName>
</protein>
<feature type="compositionally biased region" description="Low complexity" evidence="1">
    <location>
        <begin position="30"/>
        <end position="46"/>
    </location>
</feature>
<name>A0AAW0KJA5_QUESU</name>
<proteinExistence type="predicted"/>
<gene>
    <name evidence="2" type="ORF">CFP56_020235</name>
</gene>
<keyword evidence="3" id="KW-1185">Reference proteome</keyword>
<reference evidence="2 3" key="1">
    <citation type="journal article" date="2018" name="Sci. Data">
        <title>The draft genome sequence of cork oak.</title>
        <authorList>
            <person name="Ramos A.M."/>
            <person name="Usie A."/>
            <person name="Barbosa P."/>
            <person name="Barros P.M."/>
            <person name="Capote T."/>
            <person name="Chaves I."/>
            <person name="Simoes F."/>
            <person name="Abreu I."/>
            <person name="Carrasquinho I."/>
            <person name="Faro C."/>
            <person name="Guimaraes J.B."/>
            <person name="Mendonca D."/>
            <person name="Nobrega F."/>
            <person name="Rodrigues L."/>
            <person name="Saibo N.J.M."/>
            <person name="Varela M.C."/>
            <person name="Egas C."/>
            <person name="Matos J."/>
            <person name="Miguel C.M."/>
            <person name="Oliveira M.M."/>
            <person name="Ricardo C.P."/>
            <person name="Goncalves S."/>
        </authorList>
    </citation>
    <scope>NUCLEOTIDE SEQUENCE [LARGE SCALE GENOMIC DNA]</scope>
    <source>
        <strain evidence="3">cv. HL8</strain>
    </source>
</reference>
<feature type="region of interest" description="Disordered" evidence="1">
    <location>
        <begin position="27"/>
        <end position="67"/>
    </location>
</feature>
<dbReference type="AlphaFoldDB" id="A0AAW0KJA5"/>
<comment type="caution">
    <text evidence="2">The sequence shown here is derived from an EMBL/GenBank/DDBJ whole genome shotgun (WGS) entry which is preliminary data.</text>
</comment>
<feature type="region of interest" description="Disordered" evidence="1">
    <location>
        <begin position="1"/>
        <end position="20"/>
    </location>
</feature>
<evidence type="ECO:0000256" key="1">
    <source>
        <dbReference type="SAM" id="MobiDB-lite"/>
    </source>
</evidence>
<evidence type="ECO:0000313" key="2">
    <source>
        <dbReference type="EMBL" id="KAK7838086.1"/>
    </source>
</evidence>
<evidence type="ECO:0000313" key="3">
    <source>
        <dbReference type="Proteomes" id="UP000237347"/>
    </source>
</evidence>
<sequence>PSSPVLHSANPPPHANPPHLILTIHDSLSHKNNNSNNRESSINHIHQNSHHNNDNGNGNENSNSIIVSSREKPYEFLGSKGMEVCGSSTVDPFLWCQVVKKKIASLLWML</sequence>
<feature type="non-terminal residue" evidence="2">
    <location>
        <position position="1"/>
    </location>
</feature>
<feature type="compositionally biased region" description="Low complexity" evidence="1">
    <location>
        <begin position="54"/>
        <end position="67"/>
    </location>
</feature>
<dbReference type="Proteomes" id="UP000237347">
    <property type="component" value="Unassembled WGS sequence"/>
</dbReference>
<accession>A0AAW0KJA5</accession>
<organism evidence="2 3">
    <name type="scientific">Quercus suber</name>
    <name type="common">Cork oak</name>
    <dbReference type="NCBI Taxonomy" id="58331"/>
    <lineage>
        <taxon>Eukaryota</taxon>
        <taxon>Viridiplantae</taxon>
        <taxon>Streptophyta</taxon>
        <taxon>Embryophyta</taxon>
        <taxon>Tracheophyta</taxon>
        <taxon>Spermatophyta</taxon>
        <taxon>Magnoliopsida</taxon>
        <taxon>eudicotyledons</taxon>
        <taxon>Gunneridae</taxon>
        <taxon>Pentapetalae</taxon>
        <taxon>rosids</taxon>
        <taxon>fabids</taxon>
        <taxon>Fagales</taxon>
        <taxon>Fagaceae</taxon>
        <taxon>Quercus</taxon>
    </lineage>
</organism>